<dbReference type="PROSITE" id="PS51379">
    <property type="entry name" value="4FE4S_FER_2"/>
    <property type="match status" value="1"/>
</dbReference>
<dbReference type="STRING" id="504805.SAMN05421505_109214"/>
<dbReference type="AlphaFoldDB" id="A0A1G7YEI0"/>
<dbReference type="GO" id="GO:0009055">
    <property type="term" value="F:electron transfer activity"/>
    <property type="evidence" value="ECO:0007669"/>
    <property type="project" value="UniProtKB-UniRule"/>
</dbReference>
<keyword evidence="11" id="KW-1185">Reference proteome</keyword>
<evidence type="ECO:0000256" key="6">
    <source>
        <dbReference type="ARBA" id="ARBA00023014"/>
    </source>
</evidence>
<evidence type="ECO:0000256" key="2">
    <source>
        <dbReference type="ARBA" id="ARBA00022448"/>
    </source>
</evidence>
<evidence type="ECO:0000256" key="1">
    <source>
        <dbReference type="ARBA" id="ARBA00001927"/>
    </source>
</evidence>
<dbReference type="PRINTS" id="PR00352">
    <property type="entry name" value="3FE4SFRDOXIN"/>
</dbReference>
<dbReference type="InterPro" id="IPR051269">
    <property type="entry name" value="Fe-S_cluster_ET"/>
</dbReference>
<protein>
    <recommendedName>
        <fullName evidence="8">Ferredoxin</fullName>
    </recommendedName>
</protein>
<evidence type="ECO:0000313" key="10">
    <source>
        <dbReference type="EMBL" id="SDG94736.1"/>
    </source>
</evidence>
<reference evidence="10 11" key="1">
    <citation type="submission" date="2016-10" db="EMBL/GenBank/DDBJ databases">
        <authorList>
            <person name="de Groot N.N."/>
        </authorList>
    </citation>
    <scope>NUCLEOTIDE SEQUENCE [LARGE SCALE GENOMIC DNA]</scope>
    <source>
        <strain evidence="10 11">CPCC 201354</strain>
    </source>
</reference>
<evidence type="ECO:0000256" key="4">
    <source>
        <dbReference type="ARBA" id="ARBA00022982"/>
    </source>
</evidence>
<evidence type="ECO:0000259" key="9">
    <source>
        <dbReference type="PROSITE" id="PS51379"/>
    </source>
</evidence>
<dbReference type="PANTHER" id="PTHR36923:SF3">
    <property type="entry name" value="FERREDOXIN"/>
    <property type="match status" value="1"/>
</dbReference>
<keyword evidence="6 8" id="KW-0411">Iron-sulfur</keyword>
<gene>
    <name evidence="10" type="ORF">SAMN05421505_109214</name>
</gene>
<comment type="function">
    <text evidence="8">Ferredoxins are iron-sulfur proteins that transfer electrons in a wide variety of metabolic reactions.</text>
</comment>
<dbReference type="GO" id="GO:0051538">
    <property type="term" value="F:3 iron, 4 sulfur cluster binding"/>
    <property type="evidence" value="ECO:0007669"/>
    <property type="project" value="UniProtKB-KW"/>
</dbReference>
<evidence type="ECO:0000256" key="7">
    <source>
        <dbReference type="ARBA" id="ARBA00023291"/>
    </source>
</evidence>
<proteinExistence type="predicted"/>
<evidence type="ECO:0000256" key="8">
    <source>
        <dbReference type="RuleBase" id="RU368020"/>
    </source>
</evidence>
<dbReference type="PANTHER" id="PTHR36923">
    <property type="entry name" value="FERREDOXIN"/>
    <property type="match status" value="1"/>
</dbReference>
<evidence type="ECO:0000313" key="11">
    <source>
        <dbReference type="Proteomes" id="UP000198923"/>
    </source>
</evidence>
<dbReference type="Gene3D" id="3.30.70.20">
    <property type="match status" value="1"/>
</dbReference>
<comment type="cofactor">
    <cofactor evidence="1">
        <name>[3Fe-4S] cluster</name>
        <dbReference type="ChEBI" id="CHEBI:21137"/>
    </cofactor>
</comment>
<dbReference type="GO" id="GO:0005506">
    <property type="term" value="F:iron ion binding"/>
    <property type="evidence" value="ECO:0007669"/>
    <property type="project" value="UniProtKB-UniRule"/>
</dbReference>
<evidence type="ECO:0000256" key="5">
    <source>
        <dbReference type="ARBA" id="ARBA00023004"/>
    </source>
</evidence>
<keyword evidence="5 8" id="KW-0408">Iron</keyword>
<accession>A0A1G7YEI0</accession>
<dbReference type="Pfam" id="PF13370">
    <property type="entry name" value="Fer4_13"/>
    <property type="match status" value="1"/>
</dbReference>
<dbReference type="SUPFAM" id="SSF54862">
    <property type="entry name" value="4Fe-4S ferredoxins"/>
    <property type="match status" value="1"/>
</dbReference>
<keyword evidence="2 8" id="KW-0813">Transport</keyword>
<dbReference type="InterPro" id="IPR001080">
    <property type="entry name" value="3Fe4S_ferredoxin"/>
</dbReference>
<dbReference type="Proteomes" id="UP000198923">
    <property type="component" value="Unassembled WGS sequence"/>
</dbReference>
<keyword evidence="7" id="KW-0003">3Fe-4S</keyword>
<feature type="domain" description="4Fe-4S ferredoxin-type" evidence="9">
    <location>
        <begin position="1"/>
        <end position="29"/>
    </location>
</feature>
<dbReference type="OrthoDB" id="14703at2"/>
<dbReference type="InterPro" id="IPR017896">
    <property type="entry name" value="4Fe4S_Fe-S-bd"/>
</dbReference>
<evidence type="ECO:0000256" key="3">
    <source>
        <dbReference type="ARBA" id="ARBA00022723"/>
    </source>
</evidence>
<keyword evidence="3 8" id="KW-0479">Metal-binding</keyword>
<keyword evidence="4 8" id="KW-0249">Electron transport</keyword>
<dbReference type="RefSeq" id="WP_093170517.1">
    <property type="nucleotide sequence ID" value="NZ_FNCN01000009.1"/>
</dbReference>
<sequence length="64" mass="6642">MRVTTDTGRCVGAGQCVLAAPEVFDQDDDGTVALLTDSPPDEEHENVLEAVQRCPSLSIALGGA</sequence>
<organism evidence="10 11">
    <name type="scientific">Sinosporangium album</name>
    <dbReference type="NCBI Taxonomy" id="504805"/>
    <lineage>
        <taxon>Bacteria</taxon>
        <taxon>Bacillati</taxon>
        <taxon>Actinomycetota</taxon>
        <taxon>Actinomycetes</taxon>
        <taxon>Streptosporangiales</taxon>
        <taxon>Streptosporangiaceae</taxon>
        <taxon>Sinosporangium</taxon>
    </lineage>
</organism>
<dbReference type="EMBL" id="FNCN01000009">
    <property type="protein sequence ID" value="SDG94736.1"/>
    <property type="molecule type" value="Genomic_DNA"/>
</dbReference>
<name>A0A1G7YEI0_9ACTN</name>